<comment type="caution">
    <text evidence="2">The sequence shown here is derived from an EMBL/GenBank/DDBJ whole genome shotgun (WGS) entry which is preliminary data.</text>
</comment>
<reference evidence="2 3" key="1">
    <citation type="submission" date="2017-09" db="EMBL/GenBank/DDBJ databases">
        <title>Genome sequencing of Besnoitia besnoiti strain Bb-Ger1.</title>
        <authorList>
            <person name="Schares G."/>
            <person name="Venepally P."/>
            <person name="Lorenzi H.A."/>
        </authorList>
    </citation>
    <scope>NUCLEOTIDE SEQUENCE [LARGE SCALE GENOMIC DNA]</scope>
    <source>
        <strain evidence="2 3">Bb-Ger1</strain>
    </source>
</reference>
<evidence type="ECO:0000259" key="1">
    <source>
        <dbReference type="Pfam" id="PF18045"/>
    </source>
</evidence>
<evidence type="ECO:0000313" key="2">
    <source>
        <dbReference type="EMBL" id="PFH33606.1"/>
    </source>
</evidence>
<feature type="domain" description="ISP3 C-terminal" evidence="1">
    <location>
        <begin position="38"/>
        <end position="146"/>
    </location>
</feature>
<dbReference type="RefSeq" id="XP_029217615.1">
    <property type="nucleotide sequence ID" value="XM_029366184.1"/>
</dbReference>
<dbReference type="KEGG" id="bbes:BESB_078220"/>
<dbReference type="OrthoDB" id="345393at2759"/>
<dbReference type="Gene3D" id="2.30.29.30">
    <property type="entry name" value="Pleckstrin-homology domain (PH domain)/Phosphotyrosine-binding domain (PTB)"/>
    <property type="match status" value="1"/>
</dbReference>
<keyword evidence="3" id="KW-1185">Reference proteome</keyword>
<dbReference type="InterPro" id="IPR041296">
    <property type="entry name" value="ISP3_C"/>
</dbReference>
<dbReference type="AlphaFoldDB" id="A0A2A9MCE5"/>
<protein>
    <submittedName>
        <fullName evidence="2">IMC sub-compartment protein ISP3</fullName>
    </submittedName>
</protein>
<name>A0A2A9MCE5_BESBE</name>
<organism evidence="2 3">
    <name type="scientific">Besnoitia besnoiti</name>
    <name type="common">Apicomplexan protozoan</name>
    <dbReference type="NCBI Taxonomy" id="94643"/>
    <lineage>
        <taxon>Eukaryota</taxon>
        <taxon>Sar</taxon>
        <taxon>Alveolata</taxon>
        <taxon>Apicomplexa</taxon>
        <taxon>Conoidasida</taxon>
        <taxon>Coccidia</taxon>
        <taxon>Eucoccidiorida</taxon>
        <taxon>Eimeriorina</taxon>
        <taxon>Sarcocystidae</taxon>
        <taxon>Besnoitia</taxon>
    </lineage>
</organism>
<dbReference type="VEuPathDB" id="ToxoDB:BESB_078220"/>
<dbReference type="Pfam" id="PF18045">
    <property type="entry name" value="ISP3_C"/>
    <property type="match status" value="1"/>
</dbReference>
<gene>
    <name evidence="2" type="ORF">BESB_078220</name>
</gene>
<sequence length="162" mass="17866">MGNTACCGFDSDGAADLEIGREGEIRGCKPVDVARETFDSWLKRYESGDTMEVLFPDGHRIECNLKIDRPKNFMNLSFNQKVRPIQLDDVAAVLYGTDSRSSECADSKMLRNPCVVGFRLASSGRAIAFSFKDVSDAECFVTFLEKEIKKNQEAGKSSGSSN</sequence>
<proteinExistence type="predicted"/>
<dbReference type="GeneID" id="40312749"/>
<dbReference type="InterPro" id="IPR011993">
    <property type="entry name" value="PH-like_dom_sf"/>
</dbReference>
<accession>A0A2A9MCE5</accession>
<dbReference type="Proteomes" id="UP000224006">
    <property type="component" value="Chromosome VII"/>
</dbReference>
<dbReference type="EMBL" id="NWUJ01000008">
    <property type="protein sequence ID" value="PFH33606.1"/>
    <property type="molecule type" value="Genomic_DNA"/>
</dbReference>
<evidence type="ECO:0000313" key="3">
    <source>
        <dbReference type="Proteomes" id="UP000224006"/>
    </source>
</evidence>